<dbReference type="RefSeq" id="WP_185721880.1">
    <property type="nucleotide sequence ID" value="NZ_BAAAWI010000001.1"/>
</dbReference>
<feature type="compositionally biased region" description="Acidic residues" evidence="8">
    <location>
        <begin position="462"/>
        <end position="476"/>
    </location>
</feature>
<feature type="chain" id="PRO_5039070504" evidence="9">
    <location>
        <begin position="39"/>
        <end position="530"/>
    </location>
</feature>
<dbReference type="EMBL" id="CP060131">
    <property type="protein sequence ID" value="QNG55082.1"/>
    <property type="molecule type" value="Genomic_DNA"/>
</dbReference>
<proteinExistence type="inferred from homology"/>
<feature type="compositionally biased region" description="Acidic residues" evidence="8">
    <location>
        <begin position="64"/>
        <end position="75"/>
    </location>
</feature>
<dbReference type="GO" id="GO:0009986">
    <property type="term" value="C:cell surface"/>
    <property type="evidence" value="ECO:0007669"/>
    <property type="project" value="TreeGrafter"/>
</dbReference>
<protein>
    <submittedName>
        <fullName evidence="11">Cellulase family glycosylhydrolase</fullName>
    </submittedName>
</protein>
<keyword evidence="5 7" id="KW-0326">Glycosidase</keyword>
<feature type="signal peptide" evidence="9">
    <location>
        <begin position="1"/>
        <end position="38"/>
    </location>
</feature>
<feature type="compositionally biased region" description="Low complexity" evidence="8">
    <location>
        <begin position="76"/>
        <end position="89"/>
    </location>
</feature>
<dbReference type="GO" id="GO:0030245">
    <property type="term" value="P:cellulose catabolic process"/>
    <property type="evidence" value="ECO:0007669"/>
    <property type="project" value="UniProtKB-KW"/>
</dbReference>
<keyword evidence="4" id="KW-0119">Carbohydrate metabolism</keyword>
<evidence type="ECO:0000256" key="6">
    <source>
        <dbReference type="ARBA" id="ARBA00023326"/>
    </source>
</evidence>
<keyword evidence="9" id="KW-0732">Signal</keyword>
<keyword evidence="12" id="KW-1185">Reference proteome</keyword>
<dbReference type="GO" id="GO:0008422">
    <property type="term" value="F:beta-glucosidase activity"/>
    <property type="evidence" value="ECO:0007669"/>
    <property type="project" value="TreeGrafter"/>
</dbReference>
<comment type="similarity">
    <text evidence="1 7">Belongs to the glycosyl hydrolase 5 (cellulase A) family.</text>
</comment>
<feature type="compositionally biased region" description="Acidic residues" evidence="8">
    <location>
        <begin position="90"/>
        <end position="133"/>
    </location>
</feature>
<dbReference type="InterPro" id="IPR050386">
    <property type="entry name" value="Glycosyl_hydrolase_5"/>
</dbReference>
<keyword evidence="2 7" id="KW-0378">Hydrolase</keyword>
<evidence type="ECO:0000256" key="8">
    <source>
        <dbReference type="SAM" id="MobiDB-lite"/>
    </source>
</evidence>
<evidence type="ECO:0000256" key="9">
    <source>
        <dbReference type="SAM" id="SignalP"/>
    </source>
</evidence>
<evidence type="ECO:0000256" key="2">
    <source>
        <dbReference type="ARBA" id="ARBA00022801"/>
    </source>
</evidence>
<name>A0A7G7MQM1_9PSEU</name>
<evidence type="ECO:0000313" key="11">
    <source>
        <dbReference type="EMBL" id="QNG55082.1"/>
    </source>
</evidence>
<dbReference type="GO" id="GO:0005576">
    <property type="term" value="C:extracellular region"/>
    <property type="evidence" value="ECO:0007669"/>
    <property type="project" value="TreeGrafter"/>
</dbReference>
<dbReference type="Proteomes" id="UP000515728">
    <property type="component" value="Chromosome"/>
</dbReference>
<dbReference type="InterPro" id="IPR001547">
    <property type="entry name" value="Glyco_hydro_5"/>
</dbReference>
<evidence type="ECO:0000313" key="12">
    <source>
        <dbReference type="Proteomes" id="UP000515728"/>
    </source>
</evidence>
<dbReference type="PANTHER" id="PTHR31297">
    <property type="entry name" value="GLUCAN ENDO-1,6-BETA-GLUCOSIDASE B"/>
    <property type="match status" value="1"/>
</dbReference>
<feature type="compositionally biased region" description="Gly residues" evidence="8">
    <location>
        <begin position="481"/>
        <end position="497"/>
    </location>
</feature>
<organism evidence="11 12">
    <name type="scientific">Pseudonocardia petroleophila</name>
    <dbReference type="NCBI Taxonomy" id="37331"/>
    <lineage>
        <taxon>Bacteria</taxon>
        <taxon>Bacillati</taxon>
        <taxon>Actinomycetota</taxon>
        <taxon>Actinomycetes</taxon>
        <taxon>Pseudonocardiales</taxon>
        <taxon>Pseudonocardiaceae</taxon>
        <taxon>Pseudonocardia</taxon>
    </lineage>
</organism>
<feature type="region of interest" description="Disordered" evidence="8">
    <location>
        <begin position="49"/>
        <end position="136"/>
    </location>
</feature>
<feature type="compositionally biased region" description="Acidic residues" evidence="8">
    <location>
        <begin position="508"/>
        <end position="521"/>
    </location>
</feature>
<keyword evidence="3" id="KW-0136">Cellulose degradation</keyword>
<feature type="region of interest" description="Disordered" evidence="8">
    <location>
        <begin position="444"/>
        <end position="530"/>
    </location>
</feature>
<dbReference type="PANTHER" id="PTHR31297:SF41">
    <property type="entry name" value="ENDOGLUCANASE, PUTATIVE (AFU_ORTHOLOGUE AFUA_5G01830)-RELATED"/>
    <property type="match status" value="1"/>
</dbReference>
<reference evidence="11 12" key="1">
    <citation type="submission" date="2020-08" db="EMBL/GenBank/DDBJ databases">
        <authorList>
            <person name="Mo P."/>
        </authorList>
    </citation>
    <scope>NUCLEOTIDE SEQUENCE [LARGE SCALE GENOMIC DNA]</scope>
    <source>
        <strain evidence="11 12">CGMCC 4.1532</strain>
    </source>
</reference>
<evidence type="ECO:0000256" key="3">
    <source>
        <dbReference type="ARBA" id="ARBA00023001"/>
    </source>
</evidence>
<dbReference type="AlphaFoldDB" id="A0A7G7MQM1"/>
<evidence type="ECO:0000259" key="10">
    <source>
        <dbReference type="Pfam" id="PF00150"/>
    </source>
</evidence>
<evidence type="ECO:0000256" key="4">
    <source>
        <dbReference type="ARBA" id="ARBA00023277"/>
    </source>
</evidence>
<sequence>MNRNGTHSRRHSGPSRRLLGAAVAALSLALLPAAPALAGAASGVLDAPVPVAVQQGDTQPPPDDTGDAPADDSPSDEPAASDEPTASDEPAADEPAADEPTDEPVSDEPAGDEPTASDEPTDAPADEPADEPATDAMPAITVEGDNIMRNGEPWWFLGYNSFVWSGDCGNDDEKMSAQDVDEWFAGMRHDGHGAVRLFFYDGWNLDRLDAAVESAKRHNVYLTITLDDAIGGCGENDKEAGWFADQSERDTFQAHMEMLLERYKGETAFAWFEFFNEPSYEGGALREFYDEMGAAADAVDPDRLFSSGTVAPYWLDGEDNFRDVHESPGVDIASLHEYDENEVESNHGPGVRANSGGKPTIVGEYGITAGDGCDSSFESRAERFAEKAEAYTNTDDGYAGALAWAWQPGGGGCELGNLDSDTSSQDVLRAFRLDEVIGQVGDTVGDVVGDATGSGGTTTDAPAEDGTDEDRSDQDSADQGRSGGDSAGGDNAGGDNAGGDDSSSGEPAGDDSSSEEPADGESEGRPAPIG</sequence>
<dbReference type="Gene3D" id="3.20.20.80">
    <property type="entry name" value="Glycosidases"/>
    <property type="match status" value="1"/>
</dbReference>
<keyword evidence="6" id="KW-0624">Polysaccharide degradation</keyword>
<dbReference type="SUPFAM" id="SSF51445">
    <property type="entry name" value="(Trans)glycosidases"/>
    <property type="match status" value="1"/>
</dbReference>
<gene>
    <name evidence="11" type="ORF">H6H00_15160</name>
</gene>
<dbReference type="Pfam" id="PF00150">
    <property type="entry name" value="Cellulase"/>
    <property type="match status" value="1"/>
</dbReference>
<dbReference type="KEGG" id="ppel:H6H00_15160"/>
<evidence type="ECO:0000256" key="7">
    <source>
        <dbReference type="RuleBase" id="RU361153"/>
    </source>
</evidence>
<evidence type="ECO:0000256" key="5">
    <source>
        <dbReference type="ARBA" id="ARBA00023295"/>
    </source>
</evidence>
<evidence type="ECO:0000256" key="1">
    <source>
        <dbReference type="ARBA" id="ARBA00005641"/>
    </source>
</evidence>
<accession>A0A7G7MQM1</accession>
<dbReference type="InterPro" id="IPR017853">
    <property type="entry name" value="GH"/>
</dbReference>
<feature type="domain" description="Glycoside hydrolase family 5" evidence="10">
    <location>
        <begin position="201"/>
        <end position="388"/>
    </location>
</feature>